<accession>A0A645H095</accession>
<name>A0A645H095_9ZZZZ</name>
<dbReference type="AlphaFoldDB" id="A0A645H095"/>
<gene>
    <name evidence="1" type="ORF">SDC9_179576</name>
</gene>
<organism evidence="1">
    <name type="scientific">bioreactor metagenome</name>
    <dbReference type="NCBI Taxonomy" id="1076179"/>
    <lineage>
        <taxon>unclassified sequences</taxon>
        <taxon>metagenomes</taxon>
        <taxon>ecological metagenomes</taxon>
    </lineage>
</organism>
<evidence type="ECO:0000313" key="1">
    <source>
        <dbReference type="EMBL" id="MPN32100.1"/>
    </source>
</evidence>
<reference evidence="1" key="1">
    <citation type="submission" date="2019-08" db="EMBL/GenBank/DDBJ databases">
        <authorList>
            <person name="Kucharzyk K."/>
            <person name="Murdoch R.W."/>
            <person name="Higgins S."/>
            <person name="Loffler F."/>
        </authorList>
    </citation>
    <scope>NUCLEOTIDE SEQUENCE</scope>
</reference>
<comment type="caution">
    <text evidence="1">The sequence shown here is derived from an EMBL/GenBank/DDBJ whole genome shotgun (WGS) entry which is preliminary data.</text>
</comment>
<sequence>MRIILRKATYTGQTMKLTALLVTIHGTKLSQTNRQIFVRTWFELVYFAVVRTVHWFQQIFFAFFGCMNRLERVFSVFGVVTGSHIQLFISNVRSHYLLVIESALNFLQKIFQSQT</sequence>
<proteinExistence type="predicted"/>
<dbReference type="EMBL" id="VSSQ01083924">
    <property type="protein sequence ID" value="MPN32100.1"/>
    <property type="molecule type" value="Genomic_DNA"/>
</dbReference>
<protein>
    <submittedName>
        <fullName evidence="1">Uncharacterized protein</fullName>
    </submittedName>
</protein>